<feature type="domain" description="Fibrinogen C-terminal" evidence="1">
    <location>
        <begin position="1"/>
        <end position="70"/>
    </location>
</feature>
<dbReference type="SUPFAM" id="SSF56496">
    <property type="entry name" value="Fibrinogen C-terminal domain-like"/>
    <property type="match status" value="1"/>
</dbReference>
<dbReference type="PANTHER" id="PTHR19143:SF458">
    <property type="entry name" value="FIBRINOGEN C-TERMINAL DOMAIN-CONTAINING PROTEIN-RELATED"/>
    <property type="match status" value="1"/>
</dbReference>
<dbReference type="PANTHER" id="PTHR19143">
    <property type="entry name" value="FIBRINOGEN/TENASCIN/ANGIOPOEITIN"/>
    <property type="match status" value="1"/>
</dbReference>
<dbReference type="PROSITE" id="PS51406">
    <property type="entry name" value="FIBRINOGEN_C_2"/>
    <property type="match status" value="1"/>
</dbReference>
<proteinExistence type="predicted"/>
<reference evidence="2" key="2">
    <citation type="submission" date="2020-11" db="EMBL/GenBank/DDBJ databases">
        <authorList>
            <person name="McCartney M.A."/>
            <person name="Auch B."/>
            <person name="Kono T."/>
            <person name="Mallez S."/>
            <person name="Becker A."/>
            <person name="Gohl D.M."/>
            <person name="Silverstein K.A.T."/>
            <person name="Koren S."/>
            <person name="Bechman K.B."/>
            <person name="Herman A."/>
            <person name="Abrahante J.E."/>
            <person name="Garbe J."/>
        </authorList>
    </citation>
    <scope>NUCLEOTIDE SEQUENCE</scope>
    <source>
        <strain evidence="2">Duluth1</strain>
        <tissue evidence="2">Whole animal</tissue>
    </source>
</reference>
<dbReference type="InterPro" id="IPR014716">
    <property type="entry name" value="Fibrinogen_a/b/g_C_1"/>
</dbReference>
<organism evidence="2 3">
    <name type="scientific">Dreissena polymorpha</name>
    <name type="common">Zebra mussel</name>
    <name type="synonym">Mytilus polymorpha</name>
    <dbReference type="NCBI Taxonomy" id="45954"/>
    <lineage>
        <taxon>Eukaryota</taxon>
        <taxon>Metazoa</taxon>
        <taxon>Spiralia</taxon>
        <taxon>Lophotrochozoa</taxon>
        <taxon>Mollusca</taxon>
        <taxon>Bivalvia</taxon>
        <taxon>Autobranchia</taxon>
        <taxon>Heteroconchia</taxon>
        <taxon>Euheterodonta</taxon>
        <taxon>Imparidentia</taxon>
        <taxon>Neoheterodontei</taxon>
        <taxon>Myida</taxon>
        <taxon>Dreissenoidea</taxon>
        <taxon>Dreissenidae</taxon>
        <taxon>Dreissena</taxon>
    </lineage>
</organism>
<dbReference type="AlphaFoldDB" id="A0A9D3YZC1"/>
<dbReference type="InterPro" id="IPR050373">
    <property type="entry name" value="Fibrinogen_C-term_domain"/>
</dbReference>
<evidence type="ECO:0000259" key="1">
    <source>
        <dbReference type="PROSITE" id="PS51406"/>
    </source>
</evidence>
<dbReference type="InterPro" id="IPR002181">
    <property type="entry name" value="Fibrinogen_a/b/g_C_dom"/>
</dbReference>
<reference evidence="2" key="1">
    <citation type="journal article" date="2019" name="bioRxiv">
        <title>The Genome of the Zebra Mussel, Dreissena polymorpha: A Resource for Invasive Species Research.</title>
        <authorList>
            <person name="McCartney M.A."/>
            <person name="Auch B."/>
            <person name="Kono T."/>
            <person name="Mallez S."/>
            <person name="Zhang Y."/>
            <person name="Obille A."/>
            <person name="Becker A."/>
            <person name="Abrahante J.E."/>
            <person name="Garbe J."/>
            <person name="Badalamenti J.P."/>
            <person name="Herman A."/>
            <person name="Mangelson H."/>
            <person name="Liachko I."/>
            <person name="Sullivan S."/>
            <person name="Sone E.D."/>
            <person name="Koren S."/>
            <person name="Silverstein K.A.T."/>
            <person name="Beckman K.B."/>
            <person name="Gohl D.M."/>
        </authorList>
    </citation>
    <scope>NUCLEOTIDE SEQUENCE</scope>
    <source>
        <strain evidence="2">Duluth1</strain>
        <tissue evidence="2">Whole animal</tissue>
    </source>
</reference>
<evidence type="ECO:0000313" key="3">
    <source>
        <dbReference type="Proteomes" id="UP000828390"/>
    </source>
</evidence>
<comment type="caution">
    <text evidence="2">The sequence shown here is derived from an EMBL/GenBank/DDBJ whole genome shotgun (WGS) entry which is preliminary data.</text>
</comment>
<protein>
    <recommendedName>
        <fullName evidence="1">Fibrinogen C-terminal domain-containing protein</fullName>
    </recommendedName>
</protein>
<keyword evidence="3" id="KW-1185">Reference proteome</keyword>
<evidence type="ECO:0000313" key="2">
    <source>
        <dbReference type="EMBL" id="KAH3707815.1"/>
    </source>
</evidence>
<dbReference type="Pfam" id="PF00147">
    <property type="entry name" value="Fibrinogen_C"/>
    <property type="match status" value="1"/>
</dbReference>
<dbReference type="EMBL" id="JAIWYP010000014">
    <property type="protein sequence ID" value="KAH3707815.1"/>
    <property type="molecule type" value="Genomic_DNA"/>
</dbReference>
<dbReference type="Gene3D" id="3.90.215.10">
    <property type="entry name" value="Gamma Fibrinogen, chain A, domain 1"/>
    <property type="match status" value="1"/>
</dbReference>
<dbReference type="Proteomes" id="UP000828390">
    <property type="component" value="Unassembled WGS sequence"/>
</dbReference>
<accession>A0A9D3YZC1</accession>
<sequence>MQFSTVDNGPSSACAQQFKGGFWYSLCHTVNINGLYLQGKHDSTADGINWYGFRGYHYSLKFTEMKIRPH</sequence>
<dbReference type="InterPro" id="IPR036056">
    <property type="entry name" value="Fibrinogen-like_C"/>
</dbReference>
<gene>
    <name evidence="2" type="ORF">DPMN_067231</name>
</gene>
<dbReference type="GO" id="GO:0005615">
    <property type="term" value="C:extracellular space"/>
    <property type="evidence" value="ECO:0007669"/>
    <property type="project" value="TreeGrafter"/>
</dbReference>
<name>A0A9D3YZC1_DREPO</name>